<gene>
    <name evidence="1" type="ORF">KQI68_06385</name>
</gene>
<protein>
    <submittedName>
        <fullName evidence="1">Uncharacterized protein</fullName>
    </submittedName>
</protein>
<name>A0ABS6FH35_9FIRM</name>
<dbReference type="RefSeq" id="WP_216549297.1">
    <property type="nucleotide sequence ID" value="NZ_JAHLQO010000004.1"/>
</dbReference>
<keyword evidence="2" id="KW-1185">Reference proteome</keyword>
<comment type="caution">
    <text evidence="1">The sequence shown here is derived from an EMBL/GenBank/DDBJ whole genome shotgun (WGS) entry which is preliminary data.</text>
</comment>
<dbReference type="Proteomes" id="UP000783742">
    <property type="component" value="Unassembled WGS sequence"/>
</dbReference>
<evidence type="ECO:0000313" key="1">
    <source>
        <dbReference type="EMBL" id="MBU5669464.1"/>
    </source>
</evidence>
<accession>A0ABS6FH35</accession>
<dbReference type="EMBL" id="JAHLQO010000004">
    <property type="protein sequence ID" value="MBU5669464.1"/>
    <property type="molecule type" value="Genomic_DNA"/>
</dbReference>
<reference evidence="1 2" key="1">
    <citation type="submission" date="2021-06" db="EMBL/GenBank/DDBJ databases">
        <authorList>
            <person name="Sun Q."/>
            <person name="Li D."/>
        </authorList>
    </citation>
    <scope>NUCLEOTIDE SEQUENCE [LARGE SCALE GENOMIC DNA]</scope>
    <source>
        <strain evidence="1 2">MSJ-1</strain>
    </source>
</reference>
<proteinExistence type="predicted"/>
<sequence length="206" mass="23832">MKNTNLDKNLLIDYVHYESNSELFKMELNDSLLLKLWSNAIYKLKPALLRSVDYDIDIVTTISLIRLTLATVKTLDKDIDVEKYIIKDESSKESIAKLFWNGLNAAYNKDYANLANIAIKVKNKSGDAGFLHSLDFDDNEVLEDYSYLMSLIGQGTQERNDFVTRFFRQQYEDSDKKNIPLEFKLQLLNNVLRDDKITTNDLLGLE</sequence>
<evidence type="ECO:0000313" key="2">
    <source>
        <dbReference type="Proteomes" id="UP000783742"/>
    </source>
</evidence>
<organism evidence="1 2">
    <name type="scientific">Peptoniphilus ovalis</name>
    <dbReference type="NCBI Taxonomy" id="2841503"/>
    <lineage>
        <taxon>Bacteria</taxon>
        <taxon>Bacillati</taxon>
        <taxon>Bacillota</taxon>
        <taxon>Tissierellia</taxon>
        <taxon>Tissierellales</taxon>
        <taxon>Peptoniphilaceae</taxon>
        <taxon>Peptoniphilus</taxon>
    </lineage>
</organism>